<dbReference type="AlphaFoldDB" id="X1NHQ5"/>
<dbReference type="EMBL" id="BARV01027955">
    <property type="protein sequence ID" value="GAI43138.1"/>
    <property type="molecule type" value="Genomic_DNA"/>
</dbReference>
<protein>
    <submittedName>
        <fullName evidence="1">Uncharacterized protein</fullName>
    </submittedName>
</protein>
<name>X1NHQ5_9ZZZZ</name>
<organism evidence="1">
    <name type="scientific">marine sediment metagenome</name>
    <dbReference type="NCBI Taxonomy" id="412755"/>
    <lineage>
        <taxon>unclassified sequences</taxon>
        <taxon>metagenomes</taxon>
        <taxon>ecological metagenomes</taxon>
    </lineage>
</organism>
<accession>X1NHQ5</accession>
<gene>
    <name evidence="1" type="ORF">S06H3_44880</name>
</gene>
<evidence type="ECO:0000313" key="1">
    <source>
        <dbReference type="EMBL" id="GAI43138.1"/>
    </source>
</evidence>
<sequence length="65" mass="7285">MPFRGLPSGYYLNILGSGITVFNKYIYLLTHVEPDIAIHVTGVVHWFLIYAEDGISNLDAGCRGW</sequence>
<proteinExistence type="predicted"/>
<comment type="caution">
    <text evidence="1">The sequence shown here is derived from an EMBL/GenBank/DDBJ whole genome shotgun (WGS) entry which is preliminary data.</text>
</comment>
<reference evidence="1" key="1">
    <citation type="journal article" date="2014" name="Front. Microbiol.">
        <title>High frequency of phylogenetically diverse reductive dehalogenase-homologous genes in deep subseafloor sedimentary metagenomes.</title>
        <authorList>
            <person name="Kawai M."/>
            <person name="Futagami T."/>
            <person name="Toyoda A."/>
            <person name="Takaki Y."/>
            <person name="Nishi S."/>
            <person name="Hori S."/>
            <person name="Arai W."/>
            <person name="Tsubouchi T."/>
            <person name="Morono Y."/>
            <person name="Uchiyama I."/>
            <person name="Ito T."/>
            <person name="Fujiyama A."/>
            <person name="Inagaki F."/>
            <person name="Takami H."/>
        </authorList>
    </citation>
    <scope>NUCLEOTIDE SEQUENCE</scope>
    <source>
        <strain evidence="1">Expedition CK06-06</strain>
    </source>
</reference>